<dbReference type="FunFam" id="1.20.120.1080:FF:000002">
    <property type="entry name" value="Putative ATP-dependent RNA helicase DHX36"/>
    <property type="match status" value="1"/>
</dbReference>
<keyword evidence="3" id="KW-0347">Helicase</keyword>
<dbReference type="PANTHER" id="PTHR18934">
    <property type="entry name" value="ATP-DEPENDENT RNA HELICASE"/>
    <property type="match status" value="1"/>
</dbReference>
<feature type="compositionally biased region" description="Low complexity" evidence="7">
    <location>
        <begin position="1302"/>
        <end position="1316"/>
    </location>
</feature>
<proteinExistence type="inferred from homology"/>
<reference evidence="10 11" key="2">
    <citation type="submission" date="2016-08" db="EMBL/GenBank/DDBJ databases">
        <title>Pervasive Adenine N6-methylation of Active Genes in Fungi.</title>
        <authorList>
            <consortium name="DOE Joint Genome Institute"/>
            <person name="Mondo S.J."/>
            <person name="Dannebaum R.O."/>
            <person name="Kuo R.C."/>
            <person name="Labutti K."/>
            <person name="Haridas S."/>
            <person name="Kuo A."/>
            <person name="Salamov A."/>
            <person name="Ahrendt S.R."/>
            <person name="Lipzen A."/>
            <person name="Sullivan W."/>
            <person name="Andreopoulos W.B."/>
            <person name="Clum A."/>
            <person name="Lindquist E."/>
            <person name="Daum C."/>
            <person name="Ramamoorthy G.K."/>
            <person name="Gryganskyi A."/>
            <person name="Culley D."/>
            <person name="Magnuson J.K."/>
            <person name="James T.Y."/>
            <person name="O'Malley M.A."/>
            <person name="Stajich J.E."/>
            <person name="Spatafora J.W."/>
            <person name="Visel A."/>
            <person name="Grigoriev I.V."/>
        </authorList>
    </citation>
    <scope>NUCLEOTIDE SEQUENCE [LARGE SCALE GENOMIC DNA]</scope>
    <source>
        <strain evidence="11">finn</strain>
    </source>
</reference>
<dbReference type="GO" id="GO:0003723">
    <property type="term" value="F:RNA binding"/>
    <property type="evidence" value="ECO:0007669"/>
    <property type="project" value="UniProtKB-KW"/>
</dbReference>
<dbReference type="SMART" id="SM00847">
    <property type="entry name" value="HA2"/>
    <property type="match status" value="1"/>
</dbReference>
<dbReference type="CDD" id="cd17917">
    <property type="entry name" value="DEXHc_RHA-like"/>
    <property type="match status" value="1"/>
</dbReference>
<feature type="domain" description="Helicase ATP-binding" evidence="8">
    <location>
        <begin position="189"/>
        <end position="363"/>
    </location>
</feature>
<dbReference type="SUPFAM" id="SSF52540">
    <property type="entry name" value="P-loop containing nucleoside triphosphate hydrolases"/>
    <property type="match status" value="1"/>
</dbReference>
<dbReference type="FunFam" id="3.40.50.300:FF:000526">
    <property type="entry name" value="DExH-box ATP-dependent RNA helicase DExH3"/>
    <property type="match status" value="1"/>
</dbReference>
<keyword evidence="4" id="KW-0067">ATP-binding</keyword>
<evidence type="ECO:0000256" key="4">
    <source>
        <dbReference type="ARBA" id="ARBA00022840"/>
    </source>
</evidence>
<evidence type="ECO:0000259" key="8">
    <source>
        <dbReference type="PROSITE" id="PS51192"/>
    </source>
</evidence>
<feature type="compositionally biased region" description="Low complexity" evidence="7">
    <location>
        <begin position="1390"/>
        <end position="1422"/>
    </location>
</feature>
<dbReference type="Pfam" id="PF00270">
    <property type="entry name" value="DEAD"/>
    <property type="match status" value="1"/>
</dbReference>
<dbReference type="Proteomes" id="UP000193719">
    <property type="component" value="Unassembled WGS sequence"/>
</dbReference>
<feature type="domain" description="Helicase C-terminal" evidence="9">
    <location>
        <begin position="463"/>
        <end position="644"/>
    </location>
</feature>
<feature type="region of interest" description="Disordered" evidence="7">
    <location>
        <begin position="1570"/>
        <end position="1599"/>
    </location>
</feature>
<dbReference type="InterPro" id="IPR011709">
    <property type="entry name" value="DEAD-box_helicase_OB_fold"/>
</dbReference>
<feature type="compositionally biased region" description="Basic and acidic residues" evidence="7">
    <location>
        <begin position="1228"/>
        <end position="1246"/>
    </location>
</feature>
<evidence type="ECO:0000313" key="11">
    <source>
        <dbReference type="Proteomes" id="UP000193719"/>
    </source>
</evidence>
<dbReference type="Pfam" id="PF07717">
    <property type="entry name" value="OB_NTP_bind"/>
    <property type="match status" value="1"/>
</dbReference>
<dbReference type="Pfam" id="PF04408">
    <property type="entry name" value="WHD_HA2"/>
    <property type="match status" value="1"/>
</dbReference>
<dbReference type="STRING" id="1754191.A0A1Y1V735"/>
<dbReference type="SMART" id="SM00490">
    <property type="entry name" value="HELICc"/>
    <property type="match status" value="1"/>
</dbReference>
<dbReference type="GO" id="GO:0004386">
    <property type="term" value="F:helicase activity"/>
    <property type="evidence" value="ECO:0007669"/>
    <property type="project" value="UniProtKB-KW"/>
</dbReference>
<dbReference type="Pfam" id="PF00271">
    <property type="entry name" value="Helicase_C"/>
    <property type="match status" value="1"/>
</dbReference>
<dbReference type="Pfam" id="PF21010">
    <property type="entry name" value="HA2_C"/>
    <property type="match status" value="1"/>
</dbReference>
<evidence type="ECO:0000313" key="10">
    <source>
        <dbReference type="EMBL" id="ORX48084.1"/>
    </source>
</evidence>
<comment type="caution">
    <text evidence="10">The sequence shown here is derived from an EMBL/GenBank/DDBJ whole genome shotgun (WGS) entry which is preliminary data.</text>
</comment>
<dbReference type="EMBL" id="MCFH01000028">
    <property type="protein sequence ID" value="ORX48084.1"/>
    <property type="molecule type" value="Genomic_DNA"/>
</dbReference>
<dbReference type="InterPro" id="IPR048333">
    <property type="entry name" value="HA2_WH"/>
</dbReference>
<keyword evidence="1" id="KW-0547">Nucleotide-binding</keyword>
<keyword evidence="2 10" id="KW-0378">Hydrolase</keyword>
<reference evidence="10 11" key="1">
    <citation type="submission" date="2016-08" db="EMBL/GenBank/DDBJ databases">
        <title>Genomes of anaerobic fungi encode conserved fungal cellulosomes for biomass hydrolysis.</title>
        <authorList>
            <consortium name="DOE Joint Genome Institute"/>
            <person name="Haitjema C.H."/>
            <person name="Gilmore S.P."/>
            <person name="Henske J.K."/>
            <person name="Solomon K.V."/>
            <person name="De Groot R."/>
            <person name="Kuo A."/>
            <person name="Mondo S.J."/>
            <person name="Salamov A.A."/>
            <person name="Labutti K."/>
            <person name="Zhao Z."/>
            <person name="Chiniquy J."/>
            <person name="Barry K."/>
            <person name="Brewer H.M."/>
            <person name="Purvine S.O."/>
            <person name="Wright A.T."/>
            <person name="Boxma B."/>
            <person name="Van Alen T."/>
            <person name="Hackstein J.H."/>
            <person name="Baker S.E."/>
            <person name="Grigoriev I.V."/>
            <person name="O'Malley M.A."/>
        </authorList>
    </citation>
    <scope>NUCLEOTIDE SEQUENCE [LARGE SCALE GENOMIC DNA]</scope>
    <source>
        <strain evidence="11">finn</strain>
    </source>
</reference>
<dbReference type="InterPro" id="IPR027417">
    <property type="entry name" value="P-loop_NTPase"/>
</dbReference>
<dbReference type="GO" id="GO:0016787">
    <property type="term" value="F:hydrolase activity"/>
    <property type="evidence" value="ECO:0007669"/>
    <property type="project" value="UniProtKB-KW"/>
</dbReference>
<protein>
    <submittedName>
        <fullName evidence="10">p-loop containing nucleoside triphosphate hydrolase protein</fullName>
    </submittedName>
</protein>
<evidence type="ECO:0000256" key="5">
    <source>
        <dbReference type="ARBA" id="ARBA00022884"/>
    </source>
</evidence>
<feature type="compositionally biased region" description="Low complexity" evidence="7">
    <location>
        <begin position="1366"/>
        <end position="1379"/>
    </location>
</feature>
<dbReference type="Gene3D" id="1.20.120.1080">
    <property type="match status" value="1"/>
</dbReference>
<evidence type="ECO:0000256" key="6">
    <source>
        <dbReference type="ARBA" id="ARBA00060772"/>
    </source>
</evidence>
<dbReference type="InterPro" id="IPR014001">
    <property type="entry name" value="Helicase_ATP-bd"/>
</dbReference>
<feature type="compositionally biased region" description="Polar residues" evidence="7">
    <location>
        <begin position="1193"/>
        <end position="1209"/>
    </location>
</feature>
<dbReference type="PROSITE" id="PS51192">
    <property type="entry name" value="HELICASE_ATP_BIND_1"/>
    <property type="match status" value="1"/>
</dbReference>
<dbReference type="InterPro" id="IPR011545">
    <property type="entry name" value="DEAD/DEAH_box_helicase_dom"/>
</dbReference>
<feature type="compositionally biased region" description="Polar residues" evidence="7">
    <location>
        <begin position="1345"/>
        <end position="1359"/>
    </location>
</feature>
<evidence type="ECO:0000256" key="3">
    <source>
        <dbReference type="ARBA" id="ARBA00022806"/>
    </source>
</evidence>
<dbReference type="InterPro" id="IPR001650">
    <property type="entry name" value="Helicase_C-like"/>
</dbReference>
<organism evidence="10 11">
    <name type="scientific">Piromyces finnis</name>
    <dbReference type="NCBI Taxonomy" id="1754191"/>
    <lineage>
        <taxon>Eukaryota</taxon>
        <taxon>Fungi</taxon>
        <taxon>Fungi incertae sedis</taxon>
        <taxon>Chytridiomycota</taxon>
        <taxon>Chytridiomycota incertae sedis</taxon>
        <taxon>Neocallimastigomycetes</taxon>
        <taxon>Neocallimastigales</taxon>
        <taxon>Neocallimastigaceae</taxon>
        <taxon>Piromyces</taxon>
    </lineage>
</organism>
<dbReference type="Gene3D" id="3.40.50.300">
    <property type="entry name" value="P-loop containing nucleotide triphosphate hydrolases"/>
    <property type="match status" value="2"/>
</dbReference>
<feature type="region of interest" description="Disordered" evidence="7">
    <location>
        <begin position="1164"/>
        <end position="1246"/>
    </location>
</feature>
<evidence type="ECO:0000256" key="2">
    <source>
        <dbReference type="ARBA" id="ARBA00022801"/>
    </source>
</evidence>
<dbReference type="InterPro" id="IPR007502">
    <property type="entry name" value="Helicase-assoc_dom"/>
</dbReference>
<comment type="similarity">
    <text evidence="6">Belongs to the DExH box helicase family.</text>
</comment>
<evidence type="ECO:0000256" key="7">
    <source>
        <dbReference type="SAM" id="MobiDB-lite"/>
    </source>
</evidence>
<dbReference type="CDD" id="cd18791">
    <property type="entry name" value="SF2_C_RHA"/>
    <property type="match status" value="1"/>
</dbReference>
<name>A0A1Y1V735_9FUNG</name>
<dbReference type="GO" id="GO:0005634">
    <property type="term" value="C:nucleus"/>
    <property type="evidence" value="ECO:0007669"/>
    <property type="project" value="TreeGrafter"/>
</dbReference>
<gene>
    <name evidence="10" type="ORF">BCR36DRAFT_354900</name>
</gene>
<dbReference type="PROSITE" id="PS51194">
    <property type="entry name" value="HELICASE_CTER"/>
    <property type="match status" value="1"/>
</dbReference>
<feature type="region of interest" description="Disordered" evidence="7">
    <location>
        <begin position="1291"/>
        <end position="1423"/>
    </location>
</feature>
<evidence type="ECO:0000256" key="1">
    <source>
        <dbReference type="ARBA" id="ARBA00022741"/>
    </source>
</evidence>
<dbReference type="GO" id="GO:0005524">
    <property type="term" value="F:ATP binding"/>
    <property type="evidence" value="ECO:0007669"/>
    <property type="project" value="UniProtKB-KW"/>
</dbReference>
<dbReference type="SMART" id="SM00487">
    <property type="entry name" value="DEXDc"/>
    <property type="match status" value="1"/>
</dbReference>
<evidence type="ECO:0000259" key="9">
    <source>
        <dbReference type="PROSITE" id="PS51194"/>
    </source>
</evidence>
<keyword evidence="11" id="KW-1185">Reference proteome</keyword>
<dbReference type="OrthoDB" id="5600252at2759"/>
<accession>A0A1Y1V735</accession>
<feature type="compositionally biased region" description="Low complexity" evidence="7">
    <location>
        <begin position="1173"/>
        <end position="1192"/>
    </location>
</feature>
<dbReference type="PANTHER" id="PTHR18934:SF237">
    <property type="entry name" value="ATP-DEPENDENT DNA_RNA HELICASE DHX36"/>
    <property type="match status" value="1"/>
</dbReference>
<keyword evidence="5" id="KW-0694">RNA-binding</keyword>
<sequence>MSSGRTDQFLTELTQYKKKLENFEPVEPLEYHVASLTPFERKYIPSACEKLGGIKCEKFGKGSEKIFKIVKVGDSLSHAEINKINQKKRKQQAEMPSLKLPEQVAYTLMELSQHFQMFRDQEKNYNYYNNHGLMDGYAVNYVSEYNFQNQNYLTEDTSYYNIEDTDISENAFTETRKKLPVYNMRKVILETVRNNQVTVISGNTGCGKSTQIPQYILEELTRQGKPGTILVTQPRRISAITLADRVSQERCEFTGESVGYQIHLDSKKGPRTRLLYITVGILLRMLLDDENMAGSTGVKLKGVTHVIVDEVHERNLLTDFSLIVLRDLLKSKRADLKLIVMSATLNAQLFSDYFSTNTVKTPILEIPGFTFPVQELYLEDLLEKTGYLIPEDQHSENRLIRQGQSIRYNITRKPPATKSSDPKFYDFWKTNYPNYSEDTARSISYLRTDNSIIQKMLEWELELIAETLKYIFEEQIFTHKVPDDVAILVFLPGWDDINRLQYILSQYPIFMDPNRCIVLPLHSSVSPEAQKKVFERPMKGQTKIVLATNIAETSVTIDDVVFVIDCGKHKEKIYDPVTNLSNLEVTWISKANSRQRMGRAGRVRNGYCYKLYTRKRYQSMADYQMAEILRTPLEEVCLQVKVLNLGMASDFLSQAIEAPQELTIQQALQLLEIVGAIDNQENLTTLGRALALIPLNPRIGKMLIYGSLYHCLDPVLTIASGISYRDPFILTNQVDRDKARRVKLDFAMNSKSDHIAILNAYDQWDQSENKMQFCQDHFLNSSTMETMKEMKDHLKKLILSLFGLITYDEQINDPVIIEKIAKLNENSSNMELIKSIVLSGVYPNVAKVHLHIKNSTSQKKKANSEGKLKYLLAKSGQKVSIHPVSVCFGMKLEEFCDRSIDINGNAITHAKGTDEGGYWLAFFDVMKNGGVKSSSMMRDTSVVNGLSVLLFGGGTHSIEELERNKIILKIDEGVQFMTDMTTAKAIINARQSMLDVIRWKIVNKKERMRIFSQDQLDYIDQLNDKIIEQVMNIIEKKNFNVYDNSVYYNGMMPMASKDQNYMMIPGNNAYATTAGYGYPTVTPIYPVMGYSVPGYRNSVMEQGQMKNSAFDDESVYSITESNDSYAYYPTPLNNTNFTSQPSILRNDEVLDSWSNYDDVSSIHESQETAVYQSSNSPIPSHHSASSSTANLSKGNSQTTLSSYNASNESLAKHEGRHSRNNSSTSKDNTSHEGNHCNESIDKSENKSTVKPYLTYIAPPLQQKYQKYDKNIHSYNNPSNLPSPMIQSLKQQEAFERNYSRQSSSSSISSNANEESAMPVQGSLSAHRDESQSISKRRQSSDLERSFNSNNYETNRTTSFNRDESYNDNSSFNTNSSNYFPNKKKHSSYLFNQNKNNGNQYENNFNKNESMRNGGYNNQNLRNNRNRYSDSNLVDQYQNSSYYNNGTTTNNNGYGGNKKMLRYSYSSYSTTNNGNMNSGMNNSMPMNMSNNRNGGNFNSYRNSINMGSLNNPKYNNGNNYYGNGYNNYNAAASAANNNNYNNYNTNNNNYNNYNNNNGNYDSYSTKQNNRRSFNNSMNNSNNNYYYNGMNRNSNRYSQRY</sequence>